<evidence type="ECO:0000256" key="1">
    <source>
        <dbReference type="ARBA" id="ARBA00022741"/>
    </source>
</evidence>
<dbReference type="Pfam" id="PF07726">
    <property type="entry name" value="AAA_3"/>
    <property type="match status" value="1"/>
</dbReference>
<dbReference type="PANTHER" id="PTHR42759">
    <property type="entry name" value="MOXR FAMILY PROTEIN"/>
    <property type="match status" value="1"/>
</dbReference>
<name>A0A0K1E708_CHOCO</name>
<dbReference type="InterPro" id="IPR041628">
    <property type="entry name" value="ChlI/MoxR_AAA_lid"/>
</dbReference>
<dbReference type="Proteomes" id="UP000067626">
    <property type="component" value="Chromosome"/>
</dbReference>
<keyword evidence="2" id="KW-0067">ATP-binding</keyword>
<evidence type="ECO:0000259" key="4">
    <source>
        <dbReference type="SMART" id="SM00382"/>
    </source>
</evidence>
<evidence type="ECO:0000313" key="6">
    <source>
        <dbReference type="Proteomes" id="UP000067626"/>
    </source>
</evidence>
<dbReference type="AlphaFoldDB" id="A0A0K1E708"/>
<organism evidence="5 6">
    <name type="scientific">Chondromyces crocatus</name>
    <dbReference type="NCBI Taxonomy" id="52"/>
    <lineage>
        <taxon>Bacteria</taxon>
        <taxon>Pseudomonadati</taxon>
        <taxon>Myxococcota</taxon>
        <taxon>Polyangia</taxon>
        <taxon>Polyangiales</taxon>
        <taxon>Polyangiaceae</taxon>
        <taxon>Chondromyces</taxon>
    </lineage>
</organism>
<evidence type="ECO:0000256" key="2">
    <source>
        <dbReference type="ARBA" id="ARBA00022840"/>
    </source>
</evidence>
<dbReference type="KEGG" id="ccro:CMC5_005980"/>
<dbReference type="Pfam" id="PF17863">
    <property type="entry name" value="AAA_lid_2"/>
    <property type="match status" value="1"/>
</dbReference>
<dbReference type="PATRIC" id="fig|52.7.peg.643"/>
<comment type="similarity">
    <text evidence="3">Belongs to the MoxR family.</text>
</comment>
<dbReference type="Gene3D" id="1.10.8.80">
    <property type="entry name" value="Magnesium chelatase subunit I, C-Terminal domain"/>
    <property type="match status" value="1"/>
</dbReference>
<dbReference type="SMART" id="SM00382">
    <property type="entry name" value="AAA"/>
    <property type="match status" value="1"/>
</dbReference>
<dbReference type="PIRSF" id="PIRSF002849">
    <property type="entry name" value="AAA_ATPase_chaperone_MoxR_prd"/>
    <property type="match status" value="1"/>
</dbReference>
<dbReference type="STRING" id="52.CMC5_005980"/>
<evidence type="ECO:0000256" key="3">
    <source>
        <dbReference type="ARBA" id="ARBA00061607"/>
    </source>
</evidence>
<gene>
    <name evidence="5" type="ORF">CMC5_005980</name>
</gene>
<dbReference type="GO" id="GO:0005524">
    <property type="term" value="F:ATP binding"/>
    <property type="evidence" value="ECO:0007669"/>
    <property type="project" value="UniProtKB-KW"/>
</dbReference>
<dbReference type="InterPro" id="IPR050764">
    <property type="entry name" value="CbbQ/NirQ/NorQ/GpvN"/>
</dbReference>
<keyword evidence="1" id="KW-0547">Nucleotide-binding</keyword>
<protein>
    <submittedName>
        <fullName evidence="5">ATPase AAA</fullName>
    </submittedName>
</protein>
<dbReference type="InterPro" id="IPR003593">
    <property type="entry name" value="AAA+_ATPase"/>
</dbReference>
<accession>A0A0K1E708</accession>
<dbReference type="CDD" id="cd00009">
    <property type="entry name" value="AAA"/>
    <property type="match status" value="1"/>
</dbReference>
<dbReference type="RefSeq" id="WP_050428993.1">
    <property type="nucleotide sequence ID" value="NZ_CP012159.1"/>
</dbReference>
<dbReference type="OrthoDB" id="9808397at2"/>
<evidence type="ECO:0000313" key="5">
    <source>
        <dbReference type="EMBL" id="AKT36482.1"/>
    </source>
</evidence>
<sequence>MTSALPVAREASPLLLKLRAAVEHALEGKPEAVELALIALLARGHVLIEDVPGVGKTTLARALAKAVGGELRRVQFTSDLLPSDVLGVSVFDQRNGHFSFKPGPIFANVLLADEINRASPRTQSALLEAMNEGQVSVDGSTNLLPEPFFVLATQNPQDFAGTFPLPESQLDRFMVRIRIGYPPPQVEMRLLLQGGDGDRARNVPQVLDPAQLVAMQREVDRVELDPSLATYLHAVLMATRTSPTLSLGASPRAGMNLARAARGRAVLQGRNYCIADDVHDLAVPVLAHRVRLSAHAEGYMPSRDECEAAVRDLVARVPVPL</sequence>
<reference evidence="5 6" key="1">
    <citation type="submission" date="2015-07" db="EMBL/GenBank/DDBJ databases">
        <title>Genome analysis of myxobacterium Chondromyces crocatus Cm c5 reveals a high potential for natural compound synthesis and the genetic basis for the loss of fruiting body formation.</title>
        <authorList>
            <person name="Zaburannyi N."/>
            <person name="Bunk B."/>
            <person name="Maier J."/>
            <person name="Overmann J."/>
            <person name="Mueller R."/>
        </authorList>
    </citation>
    <scope>NUCLEOTIDE SEQUENCE [LARGE SCALE GENOMIC DNA]</scope>
    <source>
        <strain evidence="5 6">Cm c5</strain>
    </source>
</reference>
<dbReference type="InterPro" id="IPR011703">
    <property type="entry name" value="ATPase_AAA-3"/>
</dbReference>
<dbReference type="Gene3D" id="3.40.50.300">
    <property type="entry name" value="P-loop containing nucleotide triphosphate hydrolases"/>
    <property type="match status" value="1"/>
</dbReference>
<dbReference type="EMBL" id="CP012159">
    <property type="protein sequence ID" value="AKT36482.1"/>
    <property type="molecule type" value="Genomic_DNA"/>
</dbReference>
<proteinExistence type="inferred from homology"/>
<feature type="domain" description="AAA+ ATPase" evidence="4">
    <location>
        <begin position="42"/>
        <end position="183"/>
    </location>
</feature>
<keyword evidence="6" id="KW-1185">Reference proteome</keyword>
<dbReference type="InterPro" id="IPR027417">
    <property type="entry name" value="P-loop_NTPase"/>
</dbReference>
<dbReference type="SUPFAM" id="SSF52540">
    <property type="entry name" value="P-loop containing nucleoside triphosphate hydrolases"/>
    <property type="match status" value="1"/>
</dbReference>
<dbReference type="PANTHER" id="PTHR42759:SF5">
    <property type="entry name" value="METHANOL DEHYDROGENASE REGULATOR"/>
    <property type="match status" value="1"/>
</dbReference>
<dbReference type="GO" id="GO:0016887">
    <property type="term" value="F:ATP hydrolysis activity"/>
    <property type="evidence" value="ECO:0007669"/>
    <property type="project" value="InterPro"/>
</dbReference>
<dbReference type="FunFam" id="3.40.50.300:FF:000640">
    <property type="entry name" value="MoxR family ATPase"/>
    <property type="match status" value="1"/>
</dbReference>